<feature type="compositionally biased region" description="Basic and acidic residues" evidence="1">
    <location>
        <begin position="142"/>
        <end position="154"/>
    </location>
</feature>
<keyword evidence="3" id="KW-0238">DNA-binding</keyword>
<dbReference type="AlphaFoldDB" id="A0A437QQC7"/>
<accession>A0A437QQC7</accession>
<feature type="domain" description="Helix-turn-helix" evidence="2">
    <location>
        <begin position="26"/>
        <end position="73"/>
    </location>
</feature>
<organism evidence="3 4">
    <name type="scientific">Hwanghaeella grinnelliae</name>
    <dbReference type="NCBI Taxonomy" id="2500179"/>
    <lineage>
        <taxon>Bacteria</taxon>
        <taxon>Pseudomonadati</taxon>
        <taxon>Pseudomonadota</taxon>
        <taxon>Alphaproteobacteria</taxon>
        <taxon>Rhodospirillales</taxon>
        <taxon>Rhodospirillaceae</taxon>
        <taxon>Hwanghaeella</taxon>
    </lineage>
</organism>
<dbReference type="GO" id="GO:0003677">
    <property type="term" value="F:DNA binding"/>
    <property type="evidence" value="ECO:0007669"/>
    <property type="project" value="UniProtKB-KW"/>
</dbReference>
<feature type="region of interest" description="Disordered" evidence="1">
    <location>
        <begin position="139"/>
        <end position="164"/>
    </location>
</feature>
<dbReference type="Pfam" id="PF12728">
    <property type="entry name" value="HTH_17"/>
    <property type="match status" value="1"/>
</dbReference>
<dbReference type="InterPro" id="IPR041657">
    <property type="entry name" value="HTH_17"/>
</dbReference>
<sequence length="164" mass="18777">MPRRERSDVARRDRYSLAPIRGNYTYSVGEVAELYGIADATVFRWIRDEGLKRLPGSKKYYIHSGDLRRFLERLNKRNKKPSSDGEIYCCKCRVPRRPSNNTIQAEDLPNGTIRVKAKCGVCGTGQFKVVSSKNWSETHPLYPDRNDPTIEHSGGDGWPRNCQT</sequence>
<proteinExistence type="predicted"/>
<reference evidence="4" key="1">
    <citation type="submission" date="2019-01" db="EMBL/GenBank/DDBJ databases">
        <title>Gri0909 isolated from a small marine red alga.</title>
        <authorList>
            <person name="Kim J."/>
            <person name="Jeong S.E."/>
            <person name="Jeon C.O."/>
        </authorList>
    </citation>
    <scope>NUCLEOTIDE SEQUENCE [LARGE SCALE GENOMIC DNA]</scope>
    <source>
        <strain evidence="4">Gri0909</strain>
    </source>
</reference>
<keyword evidence="4" id="KW-1185">Reference proteome</keyword>
<comment type="caution">
    <text evidence="3">The sequence shown here is derived from an EMBL/GenBank/DDBJ whole genome shotgun (WGS) entry which is preliminary data.</text>
</comment>
<evidence type="ECO:0000259" key="2">
    <source>
        <dbReference type="Pfam" id="PF12728"/>
    </source>
</evidence>
<dbReference type="EMBL" id="SADE01000002">
    <property type="protein sequence ID" value="RVU36700.1"/>
    <property type="molecule type" value="Genomic_DNA"/>
</dbReference>
<protein>
    <submittedName>
        <fullName evidence="3">DNA-binding protein</fullName>
    </submittedName>
</protein>
<dbReference type="Proteomes" id="UP000287447">
    <property type="component" value="Unassembled WGS sequence"/>
</dbReference>
<evidence type="ECO:0000256" key="1">
    <source>
        <dbReference type="SAM" id="MobiDB-lite"/>
    </source>
</evidence>
<gene>
    <name evidence="3" type="ORF">EOI86_16125</name>
</gene>
<evidence type="ECO:0000313" key="4">
    <source>
        <dbReference type="Proteomes" id="UP000287447"/>
    </source>
</evidence>
<name>A0A437QQC7_9PROT</name>
<evidence type="ECO:0000313" key="3">
    <source>
        <dbReference type="EMBL" id="RVU36700.1"/>
    </source>
</evidence>